<dbReference type="PROSITE" id="PS50995">
    <property type="entry name" value="HTH_MARR_2"/>
    <property type="match status" value="1"/>
</dbReference>
<dbReference type="InterPro" id="IPR036388">
    <property type="entry name" value="WH-like_DNA-bd_sf"/>
</dbReference>
<evidence type="ECO:0000313" key="3">
    <source>
        <dbReference type="Proteomes" id="UP000441336"/>
    </source>
</evidence>
<dbReference type="InterPro" id="IPR000835">
    <property type="entry name" value="HTH_MarR-typ"/>
</dbReference>
<organism evidence="2 3">
    <name type="scientific">Hymenobacter ginkgonis</name>
    <dbReference type="NCBI Taxonomy" id="2682976"/>
    <lineage>
        <taxon>Bacteria</taxon>
        <taxon>Pseudomonadati</taxon>
        <taxon>Bacteroidota</taxon>
        <taxon>Cytophagia</taxon>
        <taxon>Cytophagales</taxon>
        <taxon>Hymenobacteraceae</taxon>
        <taxon>Hymenobacter</taxon>
    </lineage>
</organism>
<keyword evidence="3" id="KW-1185">Reference proteome</keyword>
<accession>A0A7K1TIV3</accession>
<dbReference type="Proteomes" id="UP000441336">
    <property type="component" value="Unassembled WGS sequence"/>
</dbReference>
<dbReference type="PANTHER" id="PTHR39515:SF2">
    <property type="entry name" value="HTH-TYPE TRANSCRIPTIONAL REGULATOR RV0880"/>
    <property type="match status" value="1"/>
</dbReference>
<feature type="domain" description="HTH marR-type" evidence="1">
    <location>
        <begin position="7"/>
        <end position="141"/>
    </location>
</feature>
<dbReference type="RefSeq" id="WP_157568136.1">
    <property type="nucleotide sequence ID" value="NZ_WQKZ01000004.1"/>
</dbReference>
<protein>
    <submittedName>
        <fullName evidence="2">MarR family transcriptional regulator</fullName>
    </submittedName>
</protein>
<dbReference type="GO" id="GO:0003700">
    <property type="term" value="F:DNA-binding transcription factor activity"/>
    <property type="evidence" value="ECO:0007669"/>
    <property type="project" value="InterPro"/>
</dbReference>
<reference evidence="2 3" key="1">
    <citation type="submission" date="2019-12" db="EMBL/GenBank/DDBJ databases">
        <title>Hymenobacter sp. HMF4947 Genome sequencing and assembly.</title>
        <authorList>
            <person name="Kang H."/>
            <person name="Cha I."/>
            <person name="Kim H."/>
            <person name="Joh K."/>
        </authorList>
    </citation>
    <scope>NUCLEOTIDE SEQUENCE [LARGE SCALE GENOMIC DNA]</scope>
    <source>
        <strain evidence="2 3">HMF4947</strain>
    </source>
</reference>
<sequence>MPTPPDSQHLAAELRTVVSRLIKKLRTHSPLHGTLSLTERSVIKLLDQHESLLPSELAAREKVTTQSMSQILSHLHELGYITRQPQATDKRKVRIGLTAAGQAILPTVRQELDDWLHRALQATCSAPELASLSQAVRVLEKIIDFD</sequence>
<dbReference type="SMART" id="SM00347">
    <property type="entry name" value="HTH_MARR"/>
    <property type="match status" value="1"/>
</dbReference>
<dbReference type="InterPro" id="IPR052526">
    <property type="entry name" value="HTH-type_Bedaq_tolerance"/>
</dbReference>
<dbReference type="Pfam" id="PF12802">
    <property type="entry name" value="MarR_2"/>
    <property type="match status" value="1"/>
</dbReference>
<dbReference type="AlphaFoldDB" id="A0A7K1TIV3"/>
<evidence type="ECO:0000259" key="1">
    <source>
        <dbReference type="PROSITE" id="PS50995"/>
    </source>
</evidence>
<name>A0A7K1TIV3_9BACT</name>
<dbReference type="Gene3D" id="1.10.10.10">
    <property type="entry name" value="Winged helix-like DNA-binding domain superfamily/Winged helix DNA-binding domain"/>
    <property type="match status" value="1"/>
</dbReference>
<gene>
    <name evidence="2" type="ORF">GO988_18150</name>
</gene>
<comment type="caution">
    <text evidence="2">The sequence shown here is derived from an EMBL/GenBank/DDBJ whole genome shotgun (WGS) entry which is preliminary data.</text>
</comment>
<dbReference type="PANTHER" id="PTHR39515">
    <property type="entry name" value="CONSERVED PROTEIN"/>
    <property type="match status" value="1"/>
</dbReference>
<dbReference type="InterPro" id="IPR036390">
    <property type="entry name" value="WH_DNA-bd_sf"/>
</dbReference>
<dbReference type="PRINTS" id="PR00598">
    <property type="entry name" value="HTHMARR"/>
</dbReference>
<dbReference type="EMBL" id="WQKZ01000004">
    <property type="protein sequence ID" value="MVN78256.1"/>
    <property type="molecule type" value="Genomic_DNA"/>
</dbReference>
<evidence type="ECO:0000313" key="2">
    <source>
        <dbReference type="EMBL" id="MVN78256.1"/>
    </source>
</evidence>
<proteinExistence type="predicted"/>
<dbReference type="SUPFAM" id="SSF46785">
    <property type="entry name" value="Winged helix' DNA-binding domain"/>
    <property type="match status" value="1"/>
</dbReference>